<evidence type="ECO:0000256" key="1">
    <source>
        <dbReference type="SAM" id="MobiDB-lite"/>
    </source>
</evidence>
<organism evidence="2 3">
    <name type="scientific">Reticulomyxa filosa</name>
    <dbReference type="NCBI Taxonomy" id="46433"/>
    <lineage>
        <taxon>Eukaryota</taxon>
        <taxon>Sar</taxon>
        <taxon>Rhizaria</taxon>
        <taxon>Retaria</taxon>
        <taxon>Foraminifera</taxon>
        <taxon>Monothalamids</taxon>
        <taxon>Reticulomyxidae</taxon>
        <taxon>Reticulomyxa</taxon>
    </lineage>
</organism>
<name>X6LIR6_RETFI</name>
<dbReference type="EMBL" id="ASPP01040576">
    <property type="protein sequence ID" value="ETO00600.1"/>
    <property type="molecule type" value="Genomic_DNA"/>
</dbReference>
<comment type="caution">
    <text evidence="2">The sequence shown here is derived from an EMBL/GenBank/DDBJ whole genome shotgun (WGS) entry which is preliminary data.</text>
</comment>
<keyword evidence="3" id="KW-1185">Reference proteome</keyword>
<feature type="compositionally biased region" description="Basic and acidic residues" evidence="1">
    <location>
        <begin position="1"/>
        <end position="33"/>
    </location>
</feature>
<feature type="compositionally biased region" description="Basic and acidic residues" evidence="1">
    <location>
        <begin position="152"/>
        <end position="166"/>
    </location>
</feature>
<evidence type="ECO:0000313" key="2">
    <source>
        <dbReference type="EMBL" id="ETO00600.1"/>
    </source>
</evidence>
<feature type="region of interest" description="Disordered" evidence="1">
    <location>
        <begin position="53"/>
        <end position="87"/>
    </location>
</feature>
<proteinExistence type="predicted"/>
<reference evidence="2 3" key="1">
    <citation type="journal article" date="2013" name="Curr. Biol.">
        <title>The Genome of the Foraminiferan Reticulomyxa filosa.</title>
        <authorList>
            <person name="Glockner G."/>
            <person name="Hulsmann N."/>
            <person name="Schleicher M."/>
            <person name="Noegel A.A."/>
            <person name="Eichinger L."/>
            <person name="Gallinger C."/>
            <person name="Pawlowski J."/>
            <person name="Sierra R."/>
            <person name="Euteneuer U."/>
            <person name="Pillet L."/>
            <person name="Moustafa A."/>
            <person name="Platzer M."/>
            <person name="Groth M."/>
            <person name="Szafranski K."/>
            <person name="Schliwa M."/>
        </authorList>
    </citation>
    <scope>NUCLEOTIDE SEQUENCE [LARGE SCALE GENOMIC DNA]</scope>
</reference>
<sequence>MSKEEDKFIEAAEDKETKEDDFASTSAERHNNIEEEYQNALVDSYLETSRHWQIDNKKGQYKNPLEEGNTKDNKERRDNTNDRDTQATEAIGELENTAAAAAAAAKQDKPIEASACGAKQLQKHSNMDHVIIVERPRHAQRLQLFQRGQEMQNHRSDKEGRATAKE</sequence>
<protein>
    <submittedName>
        <fullName evidence="2">Uncharacterized protein</fullName>
    </submittedName>
</protein>
<gene>
    <name evidence="2" type="ORF">RFI_36840</name>
</gene>
<accession>X6LIR6</accession>
<dbReference type="Proteomes" id="UP000023152">
    <property type="component" value="Unassembled WGS sequence"/>
</dbReference>
<evidence type="ECO:0000313" key="3">
    <source>
        <dbReference type="Proteomes" id="UP000023152"/>
    </source>
</evidence>
<feature type="non-terminal residue" evidence="2">
    <location>
        <position position="166"/>
    </location>
</feature>
<feature type="region of interest" description="Disordered" evidence="1">
    <location>
        <begin position="1"/>
        <end position="35"/>
    </location>
</feature>
<feature type="region of interest" description="Disordered" evidence="1">
    <location>
        <begin position="146"/>
        <end position="166"/>
    </location>
</feature>
<dbReference type="AlphaFoldDB" id="X6LIR6"/>
<feature type="compositionally biased region" description="Basic and acidic residues" evidence="1">
    <location>
        <begin position="53"/>
        <end position="86"/>
    </location>
</feature>